<keyword evidence="2" id="KW-0479">Metal-binding</keyword>
<keyword evidence="13" id="KW-1185">Reference proteome</keyword>
<keyword evidence="6" id="KW-0805">Transcription regulation</keyword>
<organism evidence="12 13">
    <name type="scientific">Furculomyces boomerangus</name>
    <dbReference type="NCBI Taxonomy" id="61424"/>
    <lineage>
        <taxon>Eukaryota</taxon>
        <taxon>Fungi</taxon>
        <taxon>Fungi incertae sedis</taxon>
        <taxon>Zoopagomycota</taxon>
        <taxon>Kickxellomycotina</taxon>
        <taxon>Harpellomycetes</taxon>
        <taxon>Harpellales</taxon>
        <taxon>Harpellaceae</taxon>
        <taxon>Furculomyces</taxon>
    </lineage>
</organism>
<dbReference type="PANTHER" id="PTHR46367">
    <property type="entry name" value="ATAXIN-7-LIKE PROTEIN 3"/>
    <property type="match status" value="1"/>
</dbReference>
<comment type="caution">
    <text evidence="12">The sequence shown here is derived from an EMBL/GenBank/DDBJ whole genome shotgun (WGS) entry which is preliminary data.</text>
</comment>
<proteinExistence type="inferred from homology"/>
<reference evidence="12 13" key="1">
    <citation type="journal article" date="2018" name="MBio">
        <title>Comparative Genomics Reveals the Core Gene Toolbox for the Fungus-Insect Symbiosis.</title>
        <authorList>
            <person name="Wang Y."/>
            <person name="Stata M."/>
            <person name="Wang W."/>
            <person name="Stajich J.E."/>
            <person name="White M.M."/>
            <person name="Moncalvo J.M."/>
        </authorList>
    </citation>
    <scope>NUCLEOTIDE SEQUENCE [LARGE SCALE GENOMIC DNA]</scope>
    <source>
        <strain evidence="12 13">AUS-77-4</strain>
    </source>
</reference>
<dbReference type="GO" id="GO:0006357">
    <property type="term" value="P:regulation of transcription by RNA polymerase II"/>
    <property type="evidence" value="ECO:0007669"/>
    <property type="project" value="TreeGrafter"/>
</dbReference>
<evidence type="ECO:0000256" key="4">
    <source>
        <dbReference type="ARBA" id="ARBA00022833"/>
    </source>
</evidence>
<dbReference type="GO" id="GO:0071819">
    <property type="term" value="C:DUBm complex"/>
    <property type="evidence" value="ECO:0007669"/>
    <property type="project" value="TreeGrafter"/>
</dbReference>
<evidence type="ECO:0000313" key="12">
    <source>
        <dbReference type="EMBL" id="PVU98866.1"/>
    </source>
</evidence>
<evidence type="ECO:0000313" key="13">
    <source>
        <dbReference type="Proteomes" id="UP000245699"/>
    </source>
</evidence>
<evidence type="ECO:0000256" key="7">
    <source>
        <dbReference type="ARBA" id="ARBA00023159"/>
    </source>
</evidence>
<dbReference type="InterPro" id="IPR051078">
    <property type="entry name" value="SGF11"/>
</dbReference>
<protein>
    <recommendedName>
        <fullName evidence="10">SAGA-associated factor 11</fullName>
    </recommendedName>
</protein>
<dbReference type="GO" id="GO:0003713">
    <property type="term" value="F:transcription coactivator activity"/>
    <property type="evidence" value="ECO:0007669"/>
    <property type="project" value="TreeGrafter"/>
</dbReference>
<dbReference type="Gene3D" id="3.30.160.60">
    <property type="entry name" value="Classic Zinc Finger"/>
    <property type="match status" value="1"/>
</dbReference>
<dbReference type="EMBL" id="MBFT01000065">
    <property type="protein sequence ID" value="PVU98866.1"/>
    <property type="molecule type" value="Genomic_DNA"/>
</dbReference>
<keyword evidence="5" id="KW-0156">Chromatin regulator</keyword>
<dbReference type="STRING" id="61424.A0A2T9Z2V0"/>
<evidence type="ECO:0000256" key="1">
    <source>
        <dbReference type="ARBA" id="ARBA00004123"/>
    </source>
</evidence>
<dbReference type="Pfam" id="PF08209">
    <property type="entry name" value="Sgf11"/>
    <property type="match status" value="1"/>
</dbReference>
<keyword evidence="7 10" id="KW-0010">Activator</keyword>
<evidence type="ECO:0000256" key="6">
    <source>
        <dbReference type="ARBA" id="ARBA00023015"/>
    </source>
</evidence>
<dbReference type="GO" id="GO:0006325">
    <property type="term" value="P:chromatin organization"/>
    <property type="evidence" value="ECO:0007669"/>
    <property type="project" value="UniProtKB-KW"/>
</dbReference>
<dbReference type="Proteomes" id="UP000245699">
    <property type="component" value="Unassembled WGS sequence"/>
</dbReference>
<accession>A0A2T9Z2V0</accession>
<evidence type="ECO:0000256" key="3">
    <source>
        <dbReference type="ARBA" id="ARBA00022771"/>
    </source>
</evidence>
<feature type="compositionally biased region" description="Polar residues" evidence="11">
    <location>
        <begin position="138"/>
        <end position="151"/>
    </location>
</feature>
<gene>
    <name evidence="12" type="ORF">BB559_001216</name>
</gene>
<evidence type="ECO:0000256" key="10">
    <source>
        <dbReference type="RuleBase" id="RU261113"/>
    </source>
</evidence>
<dbReference type="GO" id="GO:0008270">
    <property type="term" value="F:zinc ion binding"/>
    <property type="evidence" value="ECO:0007669"/>
    <property type="project" value="UniProtKB-KW"/>
</dbReference>
<keyword evidence="8" id="KW-0804">Transcription</keyword>
<keyword evidence="9" id="KW-0539">Nucleus</keyword>
<keyword evidence="4" id="KW-0862">Zinc</keyword>
<keyword evidence="3" id="KW-0863">Zinc-finger</keyword>
<evidence type="ECO:0000256" key="8">
    <source>
        <dbReference type="ARBA" id="ARBA00023163"/>
    </source>
</evidence>
<dbReference type="GO" id="GO:0000124">
    <property type="term" value="C:SAGA complex"/>
    <property type="evidence" value="ECO:0007669"/>
    <property type="project" value="TreeGrafter"/>
</dbReference>
<evidence type="ECO:0000256" key="9">
    <source>
        <dbReference type="ARBA" id="ARBA00023242"/>
    </source>
</evidence>
<evidence type="ECO:0000256" key="11">
    <source>
        <dbReference type="SAM" id="MobiDB-lite"/>
    </source>
</evidence>
<feature type="region of interest" description="Disordered" evidence="11">
    <location>
        <begin position="134"/>
        <end position="156"/>
    </location>
</feature>
<evidence type="ECO:0000256" key="2">
    <source>
        <dbReference type="ARBA" id="ARBA00022723"/>
    </source>
</evidence>
<comment type="subcellular location">
    <subcellularLocation>
        <location evidence="1 10">Nucleus</location>
    </subcellularLocation>
</comment>
<name>A0A2T9Z2V0_9FUNG</name>
<evidence type="ECO:0000256" key="5">
    <source>
        <dbReference type="ARBA" id="ARBA00022853"/>
    </source>
</evidence>
<dbReference type="InterPro" id="IPR013246">
    <property type="entry name" value="SAGA_su_Sgf11"/>
</dbReference>
<comment type="similarity">
    <text evidence="10">Belongs to the SGF11 family.</text>
</comment>
<dbReference type="OrthoDB" id="21557at2759"/>
<dbReference type="AlphaFoldDB" id="A0A2T9Z2V0"/>
<sequence>MSFYEQLSQVYDEHIQRLETSKSLLEGLEPPKDESYEYRALLAEEIFSQVIEDFGLEIIFECHKEAKQAISTCSMCLTKAYVDLPGVDIFGQDPQGGQNEALECPNCKREYPSGRFAAHMDKCMGLSSRRTATRRAGVTSNVSTPVSSQSVDNHEETDRKSKSCEFALCLHYLRKTNNTGSKPLDKKKKVVFILCIVYQIRYPLIS</sequence>
<dbReference type="PANTHER" id="PTHR46367:SF1">
    <property type="entry name" value="ATAXIN-7-LIKE PROTEIN 3"/>
    <property type="match status" value="1"/>
</dbReference>